<sequence length="660" mass="70907">MGGERVSRRACSSSMASARPPETNCPLLTKQCKSMEEMASPDIPEIRAYKLGKKRWSYNQCELKILQDGGDQRLEVVEAVQYGNASLAESERESGVTYQVRLTNGYRVRVHVFVVYDEAVEVSQPGSQASADKAQKLYRWPSVSRAQCKKGCQGPVLRSIQRFGRLGKRSGNVPPEARHSKDKIKEAKYMYLSIDEAGTHVNVRRFRLVMGAYDQVGHQLLGSTCSAPIRVLANNDVPSGAAFISMHLPIRADWEGWLPHNMKGAMRALHLPSPRLPPSPALTHSPMSPGGGADQHATRSLSSNDTCYHLHDVAGPSSFMGGYGGGGGHLQGMMGLGSLLAEAGAPAAASVVQTGAAGMHHGGGSTVLWRDTATSELPPHKRSRLLHHSCADDVLAAFSEINDVEGAAALQAHLDQLANLLPPVSHPLALPAQLQDLHRAASPLPLHPGSFLQPHHLGSHSHHSHHQSPQLDPPPCGGSMHSPHLSASQPLPHASPSQSDGFSSRHHYYPMHDGVVKVEAGLEQGCMMGVAGGLDEEDEEEVQKVEHWTNSLINQGSFDASAHVKDIHNWQRWLLPQATGSDEAEEAPLAEPISLGMLGAEQEGGNAPADKSVAESLMQTFVHAYCGEAASGLAFEATAGLSPVDFLNDHGQLQHQESPE</sequence>
<dbReference type="EMBL" id="AGSI01000006">
    <property type="protein sequence ID" value="EIE24056.1"/>
    <property type="molecule type" value="Genomic_DNA"/>
</dbReference>
<evidence type="ECO:0000313" key="3">
    <source>
        <dbReference type="Proteomes" id="UP000007264"/>
    </source>
</evidence>
<feature type="compositionally biased region" description="Basic residues" evidence="1">
    <location>
        <begin position="457"/>
        <end position="466"/>
    </location>
</feature>
<dbReference type="RefSeq" id="XP_005648600.1">
    <property type="nucleotide sequence ID" value="XM_005648543.1"/>
</dbReference>
<feature type="region of interest" description="Disordered" evidence="1">
    <location>
        <begin position="445"/>
        <end position="506"/>
    </location>
</feature>
<name>I0Z087_COCSC</name>
<dbReference type="KEGG" id="csl:COCSUDRAFT_41371"/>
<evidence type="ECO:0000256" key="1">
    <source>
        <dbReference type="SAM" id="MobiDB-lite"/>
    </source>
</evidence>
<organism evidence="2 3">
    <name type="scientific">Coccomyxa subellipsoidea (strain C-169)</name>
    <name type="common">Green microalga</name>
    <dbReference type="NCBI Taxonomy" id="574566"/>
    <lineage>
        <taxon>Eukaryota</taxon>
        <taxon>Viridiplantae</taxon>
        <taxon>Chlorophyta</taxon>
        <taxon>core chlorophytes</taxon>
        <taxon>Trebouxiophyceae</taxon>
        <taxon>Trebouxiophyceae incertae sedis</taxon>
        <taxon>Coccomyxaceae</taxon>
        <taxon>Coccomyxa</taxon>
        <taxon>Coccomyxa subellipsoidea</taxon>
    </lineage>
</organism>
<dbReference type="GeneID" id="17042054"/>
<feature type="region of interest" description="Disordered" evidence="1">
    <location>
        <begin position="1"/>
        <end position="23"/>
    </location>
</feature>
<dbReference type="Proteomes" id="UP000007264">
    <property type="component" value="Unassembled WGS sequence"/>
</dbReference>
<feature type="region of interest" description="Disordered" evidence="1">
    <location>
        <begin position="273"/>
        <end position="300"/>
    </location>
</feature>
<gene>
    <name evidence="2" type="ORF">COCSUDRAFT_41371</name>
</gene>
<dbReference type="AlphaFoldDB" id="I0Z087"/>
<keyword evidence="3" id="KW-1185">Reference proteome</keyword>
<dbReference type="eggNOG" id="ENOG502S41F">
    <property type="taxonomic scope" value="Eukaryota"/>
</dbReference>
<comment type="caution">
    <text evidence="2">The sequence shown here is derived from an EMBL/GenBank/DDBJ whole genome shotgun (WGS) entry which is preliminary data.</text>
</comment>
<accession>I0Z087</accession>
<reference evidence="2 3" key="1">
    <citation type="journal article" date="2012" name="Genome Biol.">
        <title>The genome of the polar eukaryotic microalga coccomyxa subellipsoidea reveals traits of cold adaptation.</title>
        <authorList>
            <person name="Blanc G."/>
            <person name="Agarkova I."/>
            <person name="Grimwood J."/>
            <person name="Kuo A."/>
            <person name="Brueggeman A."/>
            <person name="Dunigan D."/>
            <person name="Gurnon J."/>
            <person name="Ladunga I."/>
            <person name="Lindquist E."/>
            <person name="Lucas S."/>
            <person name="Pangilinan J."/>
            <person name="Proschold T."/>
            <person name="Salamov A."/>
            <person name="Schmutz J."/>
            <person name="Weeks D."/>
            <person name="Yamada T."/>
            <person name="Claverie J.M."/>
            <person name="Grigoriev I."/>
            <person name="Van Etten J."/>
            <person name="Lomsadze A."/>
            <person name="Borodovsky M."/>
        </authorList>
    </citation>
    <scope>NUCLEOTIDE SEQUENCE [LARGE SCALE GENOMIC DNA]</scope>
    <source>
        <strain evidence="2 3">C-169</strain>
    </source>
</reference>
<feature type="compositionally biased region" description="Low complexity" evidence="1">
    <location>
        <begin position="9"/>
        <end position="19"/>
    </location>
</feature>
<evidence type="ECO:0000313" key="2">
    <source>
        <dbReference type="EMBL" id="EIE24056.1"/>
    </source>
</evidence>
<dbReference type="OrthoDB" id="515355at2759"/>
<feature type="compositionally biased region" description="Polar residues" evidence="1">
    <location>
        <begin position="485"/>
        <end position="502"/>
    </location>
</feature>
<proteinExistence type="predicted"/>
<protein>
    <submittedName>
        <fullName evidence="2">Uncharacterized protein</fullName>
    </submittedName>
</protein>